<keyword evidence="5" id="KW-0143">Chaperone</keyword>
<evidence type="ECO:0000256" key="6">
    <source>
        <dbReference type="ARBA" id="ARBA00023289"/>
    </source>
</evidence>
<keyword evidence="1 7" id="KW-0479">Metal-binding</keyword>
<dbReference type="InterPro" id="IPR036410">
    <property type="entry name" value="HSP_DnaJ_Cys-rich_dom_sf"/>
</dbReference>
<keyword evidence="6" id="KW-0449">Lipoprotein</keyword>
<evidence type="ECO:0000256" key="7">
    <source>
        <dbReference type="PROSITE-ProRule" id="PRU00546"/>
    </source>
</evidence>
<dbReference type="PANTHER" id="PTHR43888">
    <property type="entry name" value="DNAJ-LIKE-2, ISOFORM A-RELATED"/>
    <property type="match status" value="1"/>
</dbReference>
<keyword evidence="10" id="KW-1185">Reference proteome</keyword>
<dbReference type="GO" id="GO:0008270">
    <property type="term" value="F:zinc ion binding"/>
    <property type="evidence" value="ECO:0007669"/>
    <property type="project" value="UniProtKB-KW"/>
</dbReference>
<dbReference type="GO" id="GO:0051082">
    <property type="term" value="F:unfolded protein binding"/>
    <property type="evidence" value="ECO:0007669"/>
    <property type="project" value="InterPro"/>
</dbReference>
<dbReference type="InterPro" id="IPR044713">
    <property type="entry name" value="DNJA1/2-like"/>
</dbReference>
<evidence type="ECO:0000256" key="5">
    <source>
        <dbReference type="ARBA" id="ARBA00023186"/>
    </source>
</evidence>
<evidence type="ECO:0000313" key="10">
    <source>
        <dbReference type="Proteomes" id="UP000265000"/>
    </source>
</evidence>
<evidence type="ECO:0000256" key="4">
    <source>
        <dbReference type="ARBA" id="ARBA00022833"/>
    </source>
</evidence>
<dbReference type="InterPro" id="IPR001305">
    <property type="entry name" value="HSP_DnaJ_Cys-rich_dom"/>
</dbReference>
<dbReference type="STRING" id="8078.ENSFHEP00000006994"/>
<protein>
    <recommendedName>
        <fullName evidence="8">CR-type domain-containing protein</fullName>
    </recommendedName>
</protein>
<proteinExistence type="predicted"/>
<dbReference type="Proteomes" id="UP000265000">
    <property type="component" value="Unplaced"/>
</dbReference>
<keyword evidence="3 7" id="KW-0863">Zinc-finger</keyword>
<dbReference type="GO" id="GO:0006457">
    <property type="term" value="P:protein folding"/>
    <property type="evidence" value="ECO:0007669"/>
    <property type="project" value="InterPro"/>
</dbReference>
<feature type="zinc finger region" description="CR-type" evidence="7">
    <location>
        <begin position="17"/>
        <end position="101"/>
    </location>
</feature>
<dbReference type="PROSITE" id="PS51188">
    <property type="entry name" value="ZF_CR"/>
    <property type="match status" value="1"/>
</dbReference>
<reference evidence="9" key="1">
    <citation type="submission" date="2025-08" db="UniProtKB">
        <authorList>
            <consortium name="Ensembl"/>
        </authorList>
    </citation>
    <scope>IDENTIFICATION</scope>
</reference>
<dbReference type="Gene3D" id="2.10.230.10">
    <property type="entry name" value="Heat shock protein DnaJ, cysteine-rich domain"/>
    <property type="match status" value="1"/>
</dbReference>
<accession>A0A3Q2P4C1</accession>
<feature type="domain" description="CR-type" evidence="8">
    <location>
        <begin position="17"/>
        <end position="101"/>
    </location>
</feature>
<evidence type="ECO:0000256" key="3">
    <source>
        <dbReference type="ARBA" id="ARBA00022771"/>
    </source>
</evidence>
<dbReference type="FunFam" id="2.10.230.10:FF:000001">
    <property type="entry name" value="DnaJ subfamily A member 2"/>
    <property type="match status" value="1"/>
</dbReference>
<keyword evidence="2" id="KW-0677">Repeat</keyword>
<evidence type="ECO:0000313" key="9">
    <source>
        <dbReference type="Ensembl" id="ENSFHEP00000006994.1"/>
    </source>
</evidence>
<dbReference type="SUPFAM" id="SSF57938">
    <property type="entry name" value="DnaJ/Hsp40 cysteine-rich domain"/>
    <property type="match status" value="1"/>
</dbReference>
<evidence type="ECO:0000256" key="1">
    <source>
        <dbReference type="ARBA" id="ARBA00022723"/>
    </source>
</evidence>
<reference evidence="9" key="2">
    <citation type="submission" date="2025-09" db="UniProtKB">
        <authorList>
            <consortium name="Ensembl"/>
        </authorList>
    </citation>
    <scope>IDENTIFICATION</scope>
</reference>
<sequence>PLWSACFRGAGVKLPSGPVVLHSADGSLCFPSLAGRGSRKGAAQMCMSCHGTGVQVRMHQLLPGMVQQVSTVCHNCQGQGQRISQKDRCKTCAGRKILRQKKILEVHIDKGLTNGSFCLMGKLFPVVLLFTFCTITTTICDHLSHKIQSKAEL</sequence>
<evidence type="ECO:0000256" key="2">
    <source>
        <dbReference type="ARBA" id="ARBA00022737"/>
    </source>
</evidence>
<dbReference type="GeneTree" id="ENSGT00940000153558"/>
<dbReference type="Ensembl" id="ENSFHET00000004569.1">
    <property type="protein sequence ID" value="ENSFHEP00000006994.1"/>
    <property type="gene ID" value="ENSFHEG00000008069.1"/>
</dbReference>
<keyword evidence="6" id="KW-0636">Prenylation</keyword>
<dbReference type="CDD" id="cd10719">
    <property type="entry name" value="DnaJ_zf"/>
    <property type="match status" value="1"/>
</dbReference>
<evidence type="ECO:0000259" key="8">
    <source>
        <dbReference type="PROSITE" id="PS51188"/>
    </source>
</evidence>
<name>A0A3Q2P4C1_FUNHE</name>
<organism evidence="9 10">
    <name type="scientific">Fundulus heteroclitus</name>
    <name type="common">Killifish</name>
    <name type="synonym">Mummichog</name>
    <dbReference type="NCBI Taxonomy" id="8078"/>
    <lineage>
        <taxon>Eukaryota</taxon>
        <taxon>Metazoa</taxon>
        <taxon>Chordata</taxon>
        <taxon>Craniata</taxon>
        <taxon>Vertebrata</taxon>
        <taxon>Euteleostomi</taxon>
        <taxon>Actinopterygii</taxon>
        <taxon>Neopterygii</taxon>
        <taxon>Teleostei</taxon>
        <taxon>Neoteleostei</taxon>
        <taxon>Acanthomorphata</taxon>
        <taxon>Ovalentaria</taxon>
        <taxon>Atherinomorphae</taxon>
        <taxon>Cyprinodontiformes</taxon>
        <taxon>Fundulidae</taxon>
        <taxon>Fundulus</taxon>
    </lineage>
</organism>
<keyword evidence="4 7" id="KW-0862">Zinc</keyword>
<dbReference type="AlphaFoldDB" id="A0A3Q2P4C1"/>
<dbReference type="GO" id="GO:0030544">
    <property type="term" value="F:Hsp70 protein binding"/>
    <property type="evidence" value="ECO:0007669"/>
    <property type="project" value="InterPro"/>
</dbReference>
<dbReference type="Pfam" id="PF00684">
    <property type="entry name" value="DnaJ_CXXCXGXG"/>
    <property type="match status" value="1"/>
</dbReference>